<comment type="caution">
    <text evidence="2">The sequence shown here is derived from an EMBL/GenBank/DDBJ whole genome shotgun (WGS) entry which is preliminary data.</text>
</comment>
<gene>
    <name evidence="2" type="ORF">A10D4_02825</name>
</gene>
<dbReference type="InterPro" id="IPR021932">
    <property type="entry name" value="DUF3545"/>
</dbReference>
<feature type="region of interest" description="Disordered" evidence="1">
    <location>
        <begin position="1"/>
        <end position="24"/>
    </location>
</feature>
<evidence type="ECO:0000256" key="1">
    <source>
        <dbReference type="SAM" id="MobiDB-lite"/>
    </source>
</evidence>
<reference evidence="2 3" key="1">
    <citation type="journal article" date="2012" name="J. Bacteriol.">
        <title>Genome Sequence of Idiomarina xiamenensis Type Strain 10-D-4.</title>
        <authorList>
            <person name="Lai Q."/>
            <person name="Wang L."/>
            <person name="Wang W."/>
            <person name="Shao Z."/>
        </authorList>
    </citation>
    <scope>NUCLEOTIDE SEQUENCE [LARGE SCALE GENOMIC DNA]</scope>
    <source>
        <strain evidence="2 3">10-D-4</strain>
    </source>
</reference>
<protein>
    <recommendedName>
        <fullName evidence="4">DUF3545 domain-containing protein</fullName>
    </recommendedName>
</protein>
<accession>K2KBR7</accession>
<dbReference type="eggNOG" id="ENOG5033D3F">
    <property type="taxonomic scope" value="Bacteria"/>
</dbReference>
<evidence type="ECO:0000313" key="3">
    <source>
        <dbReference type="Proteomes" id="UP000014115"/>
    </source>
</evidence>
<sequence>MDHSEELQQGNDKPSKGRASKRKWREIETLKEKYRLRKELSDMDSGYELDFEDIEF</sequence>
<organism evidence="2 3">
    <name type="scientific">Idiomarina xiamenensis 10-D-4</name>
    <dbReference type="NCBI Taxonomy" id="740709"/>
    <lineage>
        <taxon>Bacteria</taxon>
        <taxon>Pseudomonadati</taxon>
        <taxon>Pseudomonadota</taxon>
        <taxon>Gammaproteobacteria</taxon>
        <taxon>Alteromonadales</taxon>
        <taxon>Idiomarinaceae</taxon>
        <taxon>Idiomarina</taxon>
    </lineage>
</organism>
<evidence type="ECO:0008006" key="4">
    <source>
        <dbReference type="Google" id="ProtNLM"/>
    </source>
</evidence>
<evidence type="ECO:0000313" key="2">
    <source>
        <dbReference type="EMBL" id="EKE85243.1"/>
    </source>
</evidence>
<dbReference type="Pfam" id="PF12065">
    <property type="entry name" value="DUF3545"/>
    <property type="match status" value="1"/>
</dbReference>
<dbReference type="STRING" id="740709.A10D4_02825"/>
<proteinExistence type="predicted"/>
<dbReference type="RefSeq" id="WP_008487599.1">
    <property type="nucleotide sequence ID" value="NZ_AMRG01000003.1"/>
</dbReference>
<dbReference type="EMBL" id="AMRG01000003">
    <property type="protein sequence ID" value="EKE85243.1"/>
    <property type="molecule type" value="Genomic_DNA"/>
</dbReference>
<keyword evidence="3" id="KW-1185">Reference proteome</keyword>
<dbReference type="PATRIC" id="fig|740709.3.peg.568"/>
<name>K2KBR7_9GAMM</name>
<dbReference type="OrthoDB" id="5918741at2"/>
<dbReference type="AlphaFoldDB" id="K2KBR7"/>
<dbReference type="Proteomes" id="UP000014115">
    <property type="component" value="Unassembled WGS sequence"/>
</dbReference>